<dbReference type="EMBL" id="CAKMMF010000011">
    <property type="protein sequence ID" value="CAH1205743.1"/>
    <property type="molecule type" value="Genomic_DNA"/>
</dbReference>
<dbReference type="InterPro" id="IPR010982">
    <property type="entry name" value="Lambda_DNA-bd_dom_sf"/>
</dbReference>
<protein>
    <recommendedName>
        <fullName evidence="1">HTH cro/C1-type domain-containing protein</fullName>
    </recommendedName>
</protein>
<reference evidence="2" key="1">
    <citation type="submission" date="2022-01" db="EMBL/GenBank/DDBJ databases">
        <authorList>
            <person name="Criscuolo A."/>
        </authorList>
    </citation>
    <scope>NUCLEOTIDE SEQUENCE</scope>
    <source>
        <strain evidence="2">CIP111893</strain>
    </source>
</reference>
<keyword evidence="3" id="KW-1185">Reference proteome</keyword>
<accession>A0ABN8GCI3</accession>
<dbReference type="SUPFAM" id="SSF47413">
    <property type="entry name" value="lambda repressor-like DNA-binding domains"/>
    <property type="match status" value="1"/>
</dbReference>
<dbReference type="Pfam" id="PF13443">
    <property type="entry name" value="HTH_26"/>
    <property type="match status" value="1"/>
</dbReference>
<evidence type="ECO:0000313" key="2">
    <source>
        <dbReference type="EMBL" id="CAH1205743.1"/>
    </source>
</evidence>
<organism evidence="2 3">
    <name type="scientific">Paenibacillus plantiphilus</name>
    <dbReference type="NCBI Taxonomy" id="2905650"/>
    <lineage>
        <taxon>Bacteria</taxon>
        <taxon>Bacillati</taxon>
        <taxon>Bacillota</taxon>
        <taxon>Bacilli</taxon>
        <taxon>Bacillales</taxon>
        <taxon>Paenibacillaceae</taxon>
        <taxon>Paenibacillus</taxon>
    </lineage>
</organism>
<dbReference type="PANTHER" id="PTHR37301:SF1">
    <property type="entry name" value="DNA-BINDING PROTEIN"/>
    <property type="match status" value="1"/>
</dbReference>
<feature type="domain" description="HTH cro/C1-type" evidence="1">
    <location>
        <begin position="5"/>
        <end position="68"/>
    </location>
</feature>
<gene>
    <name evidence="2" type="ORF">PAECIP111893_02407</name>
</gene>
<dbReference type="Proteomes" id="UP000838686">
    <property type="component" value="Unassembled WGS sequence"/>
</dbReference>
<sequence length="71" mass="8044">MIKVKLSEMMGIHKVKSFSQLEKETGITRKTLTKLYDGEGKGIEYVTLNALCKRFSCTPCDLLEYVPDKEG</sequence>
<name>A0ABN8GCI3_9BACL</name>
<dbReference type="Gene3D" id="1.10.260.40">
    <property type="entry name" value="lambda repressor-like DNA-binding domains"/>
    <property type="match status" value="1"/>
</dbReference>
<evidence type="ECO:0000259" key="1">
    <source>
        <dbReference type="Pfam" id="PF13443"/>
    </source>
</evidence>
<evidence type="ECO:0000313" key="3">
    <source>
        <dbReference type="Proteomes" id="UP000838686"/>
    </source>
</evidence>
<comment type="caution">
    <text evidence="2">The sequence shown here is derived from an EMBL/GenBank/DDBJ whole genome shotgun (WGS) entry which is preliminary data.</text>
</comment>
<proteinExistence type="predicted"/>
<dbReference type="InterPro" id="IPR001387">
    <property type="entry name" value="Cro/C1-type_HTH"/>
</dbReference>
<dbReference type="PANTHER" id="PTHR37301">
    <property type="entry name" value="DNA-BINDING PROTEIN-RELATED"/>
    <property type="match status" value="1"/>
</dbReference>